<gene>
    <name evidence="2" type="ORF">UFOPK2366_01040</name>
</gene>
<protein>
    <submittedName>
        <fullName evidence="2">Unannotated protein</fullName>
    </submittedName>
</protein>
<dbReference type="EMBL" id="CAEZXM010000182">
    <property type="protein sequence ID" value="CAB4696695.1"/>
    <property type="molecule type" value="Genomic_DNA"/>
</dbReference>
<reference evidence="2" key="1">
    <citation type="submission" date="2020-05" db="EMBL/GenBank/DDBJ databases">
        <authorList>
            <person name="Chiriac C."/>
            <person name="Salcher M."/>
            <person name="Ghai R."/>
            <person name="Kavagutti S V."/>
        </authorList>
    </citation>
    <scope>NUCLEOTIDE SEQUENCE</scope>
</reference>
<evidence type="ECO:0000313" key="2">
    <source>
        <dbReference type="EMBL" id="CAB4696695.1"/>
    </source>
</evidence>
<evidence type="ECO:0000256" key="1">
    <source>
        <dbReference type="SAM" id="MobiDB-lite"/>
    </source>
</evidence>
<dbReference type="AlphaFoldDB" id="A0A6J6PIP5"/>
<proteinExistence type="predicted"/>
<name>A0A6J6PIP5_9ZZZZ</name>
<sequence>MTAGEHNEVLRLGPCSSRHPRHATNHALTRSSTEAEATVVANVDREAVIAIGVQRRPEGQPNERVVGHAGTGEVAARGRKKRNVVREVHVVHACKVPRVTALDGGVVGAAFFVGRDHHGQRHAGRWGLRCVGSMQAHPIELHVDCGVATRKGDAAEQFEANNVPTPNSGRPGRFVVTAIGEIEMHVLKARSSQQVKADQTLLAGSVPPSNRKAHIGFGANAHGHLCVAATIDWALPSVVPPRQHRAGLRPVHEQAQLGIVSGGCGEYTAREINSIGVCDTSADDGDDVFGVREVPRIAERVGGEVARCRQVGRRRKRPGEIYLGTRRNGVGRLRGERQERRCENEYEYRPAKKHHLIYRRVTRPS</sequence>
<accession>A0A6J6PIP5</accession>
<organism evidence="2">
    <name type="scientific">freshwater metagenome</name>
    <dbReference type="NCBI Taxonomy" id="449393"/>
    <lineage>
        <taxon>unclassified sequences</taxon>
        <taxon>metagenomes</taxon>
        <taxon>ecological metagenomes</taxon>
    </lineage>
</organism>
<feature type="region of interest" description="Disordered" evidence="1">
    <location>
        <begin position="1"/>
        <end position="26"/>
    </location>
</feature>